<feature type="region of interest" description="Disordered" evidence="8">
    <location>
        <begin position="61"/>
        <end position="83"/>
    </location>
</feature>
<dbReference type="RefSeq" id="XP_028465047.1">
    <property type="nucleotide sequence ID" value="XM_028612174.1"/>
</dbReference>
<name>A0A3N2PRV3_SODAK</name>
<feature type="compositionally biased region" description="Basic residues" evidence="8">
    <location>
        <begin position="61"/>
        <end position="77"/>
    </location>
</feature>
<accession>A0A3N2PRV3</accession>
<dbReference type="InterPro" id="IPR019368">
    <property type="entry name" value="Ribosomal_mS29"/>
</dbReference>
<evidence type="ECO:0000256" key="2">
    <source>
        <dbReference type="ARBA" id="ARBA00009863"/>
    </source>
</evidence>
<evidence type="ECO:0000256" key="6">
    <source>
        <dbReference type="ARBA" id="ARBA00023274"/>
    </source>
</evidence>
<protein>
    <recommendedName>
        <fullName evidence="7">Small ribosomal subunit protein mS29</fullName>
    </recommendedName>
</protein>
<dbReference type="InterPro" id="IPR017082">
    <property type="entry name" value="Ribosomal_mS29_fun"/>
</dbReference>
<dbReference type="GO" id="GO:0003735">
    <property type="term" value="F:structural constituent of ribosome"/>
    <property type="evidence" value="ECO:0007669"/>
    <property type="project" value="TreeGrafter"/>
</dbReference>
<gene>
    <name evidence="9" type="ORF">SODALDRAFT_334327</name>
</gene>
<keyword evidence="5" id="KW-0496">Mitochondrion</keyword>
<keyword evidence="10" id="KW-1185">Reference proteome</keyword>
<dbReference type="EMBL" id="ML119057">
    <property type="protein sequence ID" value="ROT37241.1"/>
    <property type="molecule type" value="Genomic_DNA"/>
</dbReference>
<proteinExistence type="inferred from homology"/>
<evidence type="ECO:0000313" key="10">
    <source>
        <dbReference type="Proteomes" id="UP000272025"/>
    </source>
</evidence>
<dbReference type="PANTHER" id="PTHR12810">
    <property type="entry name" value="MITOCHONDRIAL 28S RIBOSOMAL PROTEIN S29"/>
    <property type="match status" value="1"/>
</dbReference>
<keyword evidence="4 9" id="KW-0689">Ribosomal protein</keyword>
<dbReference type="GO" id="GO:0032543">
    <property type="term" value="P:mitochondrial translation"/>
    <property type="evidence" value="ECO:0007669"/>
    <property type="project" value="InterPro"/>
</dbReference>
<organism evidence="9 10">
    <name type="scientific">Sodiomyces alkalinus (strain CBS 110278 / VKM F-3762 / F11)</name>
    <name type="common">Alkaliphilic filamentous fungus</name>
    <dbReference type="NCBI Taxonomy" id="1314773"/>
    <lineage>
        <taxon>Eukaryota</taxon>
        <taxon>Fungi</taxon>
        <taxon>Dikarya</taxon>
        <taxon>Ascomycota</taxon>
        <taxon>Pezizomycotina</taxon>
        <taxon>Sordariomycetes</taxon>
        <taxon>Hypocreomycetidae</taxon>
        <taxon>Glomerellales</taxon>
        <taxon>Plectosphaerellaceae</taxon>
        <taxon>Sodiomyces</taxon>
    </lineage>
</organism>
<comment type="subcellular location">
    <subcellularLocation>
        <location evidence="1">Mitochondrion</location>
    </subcellularLocation>
</comment>
<dbReference type="PIRSF" id="PIRSF036996">
    <property type="entry name" value="RSM23"/>
    <property type="match status" value="1"/>
</dbReference>
<evidence type="ECO:0000256" key="1">
    <source>
        <dbReference type="ARBA" id="ARBA00004173"/>
    </source>
</evidence>
<evidence type="ECO:0000256" key="4">
    <source>
        <dbReference type="ARBA" id="ARBA00022980"/>
    </source>
</evidence>
<evidence type="ECO:0000256" key="3">
    <source>
        <dbReference type="ARBA" id="ARBA00022946"/>
    </source>
</evidence>
<dbReference type="STRING" id="1314773.A0A3N2PRV3"/>
<dbReference type="AlphaFoldDB" id="A0A3N2PRV3"/>
<keyword evidence="6" id="KW-0687">Ribonucleoprotein</keyword>
<evidence type="ECO:0000313" key="9">
    <source>
        <dbReference type="EMBL" id="ROT37241.1"/>
    </source>
</evidence>
<evidence type="ECO:0000256" key="7">
    <source>
        <dbReference type="ARBA" id="ARBA00035140"/>
    </source>
</evidence>
<dbReference type="GO" id="GO:0005763">
    <property type="term" value="C:mitochondrial small ribosomal subunit"/>
    <property type="evidence" value="ECO:0007669"/>
    <property type="project" value="InterPro"/>
</dbReference>
<dbReference type="Proteomes" id="UP000272025">
    <property type="component" value="Unassembled WGS sequence"/>
</dbReference>
<sequence>MASVHCSRGLTVPRSSLRLAPRITPIIAWTAPFSTTPAVSKVAGAPKKAFQVIGRHIRRGKVAQNSKKKPQIVRAKKPQPGQRKAFRKRIQLSNNNAAVVDGLPVLEAETMANKENLCRMVGLPDKLVDQLRALEAFKPTQFWGLFRKPHMLVRTETVSLMERLNEAATQKQTLRTVLTGGKNSGKSLMLLQAMSHGLLNEWVVINIPEAQDLVNANTEYSPIPNSSPLQFFQPAYCLALLQKIAKANGEVLKQYKLSKDYSELQLIHLPEDGTLYDLAAAAKEAEFAWPVVQALWHELTAVPGRPPVLVTIDGLSHLMKQSAYRDPSFHIVHAHDLTLVRLLVDALAGNTAFANGGAVLAGTSRSNAPRSPSMDLALAQVAAEKAGEVAPSPDPYRRDYDARVYEAVRNVDVLEVNGISKLEARAVMEYWAASGVLRSQVNETTVTEKWSLSGHGILGEMERAALENSRL</sequence>
<keyword evidence="3" id="KW-0809">Transit peptide</keyword>
<evidence type="ECO:0000256" key="8">
    <source>
        <dbReference type="SAM" id="MobiDB-lite"/>
    </source>
</evidence>
<dbReference type="GeneID" id="39580652"/>
<evidence type="ECO:0000256" key="5">
    <source>
        <dbReference type="ARBA" id="ARBA00023128"/>
    </source>
</evidence>
<dbReference type="Pfam" id="PF10236">
    <property type="entry name" value="DAP3"/>
    <property type="match status" value="1"/>
</dbReference>
<comment type="similarity">
    <text evidence="2">Belongs to the mitochondrion-specific ribosomal protein mS29 family.</text>
</comment>
<dbReference type="OrthoDB" id="274828at2759"/>
<reference evidence="9 10" key="1">
    <citation type="journal article" date="2018" name="Mol. Ecol.">
        <title>The obligate alkalophilic soda-lake fungus Sodiomyces alkalinus has shifted to a protein diet.</title>
        <authorList>
            <person name="Grum-Grzhimaylo A.A."/>
            <person name="Falkoski D.L."/>
            <person name="van den Heuvel J."/>
            <person name="Valero-Jimenez C.A."/>
            <person name="Min B."/>
            <person name="Choi I.G."/>
            <person name="Lipzen A."/>
            <person name="Daum C.G."/>
            <person name="Aanen D.K."/>
            <person name="Tsang A."/>
            <person name="Henrissat B."/>
            <person name="Bilanenko E.N."/>
            <person name="de Vries R.P."/>
            <person name="van Kan J.A.L."/>
            <person name="Grigoriev I.V."/>
            <person name="Debets A.J.M."/>
        </authorList>
    </citation>
    <scope>NUCLEOTIDE SEQUENCE [LARGE SCALE GENOMIC DNA]</scope>
    <source>
        <strain evidence="9 10">F11</strain>
    </source>
</reference>
<dbReference type="PANTHER" id="PTHR12810:SF0">
    <property type="entry name" value="SMALL RIBOSOMAL SUBUNIT PROTEIN MS29"/>
    <property type="match status" value="1"/>
</dbReference>